<dbReference type="SUPFAM" id="SSF54631">
    <property type="entry name" value="CBS-domain pair"/>
    <property type="match status" value="1"/>
</dbReference>
<keyword evidence="6 8" id="KW-0129">CBS domain</keyword>
<dbReference type="FunFam" id="3.10.580.10:FF:000002">
    <property type="entry name" value="Magnesium/cobalt efflux protein CorC"/>
    <property type="match status" value="1"/>
</dbReference>
<dbReference type="Pfam" id="PF00571">
    <property type="entry name" value="CBS"/>
    <property type="match status" value="2"/>
</dbReference>
<dbReference type="InterPro" id="IPR002550">
    <property type="entry name" value="CNNM"/>
</dbReference>
<keyword evidence="7 9" id="KW-0472">Membrane</keyword>
<evidence type="ECO:0000313" key="14">
    <source>
        <dbReference type="Proteomes" id="UP000008220"/>
    </source>
</evidence>
<evidence type="ECO:0000259" key="12">
    <source>
        <dbReference type="PROSITE" id="PS51846"/>
    </source>
</evidence>
<evidence type="ECO:0000259" key="11">
    <source>
        <dbReference type="PROSITE" id="PS51371"/>
    </source>
</evidence>
<dbReference type="PROSITE" id="PS51846">
    <property type="entry name" value="CNNM"/>
    <property type="match status" value="1"/>
</dbReference>
<evidence type="ECO:0000256" key="5">
    <source>
        <dbReference type="ARBA" id="ARBA00022989"/>
    </source>
</evidence>
<feature type="transmembrane region" description="Helical" evidence="10">
    <location>
        <begin position="12"/>
        <end position="35"/>
    </location>
</feature>
<dbReference type="Pfam" id="PF01595">
    <property type="entry name" value="CNNM"/>
    <property type="match status" value="1"/>
</dbReference>
<dbReference type="InterPro" id="IPR036318">
    <property type="entry name" value="FAD-bd_PCMH-like_sf"/>
</dbReference>
<comment type="similarity">
    <text evidence="2">Belongs to the UPF0053 family.</text>
</comment>
<dbReference type="Gene3D" id="3.30.465.10">
    <property type="match status" value="1"/>
</dbReference>
<dbReference type="Proteomes" id="UP000008220">
    <property type="component" value="Chromosome"/>
</dbReference>
<dbReference type="CDD" id="cd04590">
    <property type="entry name" value="CBS_pair_CorC_HlyC_assoc"/>
    <property type="match status" value="1"/>
</dbReference>
<dbReference type="EMBL" id="CP000382">
    <property type="protein sequence ID" value="ABK61188.1"/>
    <property type="molecule type" value="Genomic_DNA"/>
</dbReference>
<evidence type="ECO:0000256" key="4">
    <source>
        <dbReference type="ARBA" id="ARBA00022737"/>
    </source>
</evidence>
<dbReference type="InterPro" id="IPR044751">
    <property type="entry name" value="Ion_transp-like_CBS"/>
</dbReference>
<evidence type="ECO:0000256" key="10">
    <source>
        <dbReference type="SAM" id="Phobius"/>
    </source>
</evidence>
<dbReference type="InterPro" id="IPR005170">
    <property type="entry name" value="Transptr-assoc_dom"/>
</dbReference>
<organism evidence="13 14">
    <name type="scientific">Clostridium novyi (strain NT)</name>
    <dbReference type="NCBI Taxonomy" id="386415"/>
    <lineage>
        <taxon>Bacteria</taxon>
        <taxon>Bacillati</taxon>
        <taxon>Bacillota</taxon>
        <taxon>Clostridia</taxon>
        <taxon>Eubacteriales</taxon>
        <taxon>Clostridiaceae</taxon>
        <taxon>Clostridium</taxon>
    </lineage>
</organism>
<accession>A0PYY8</accession>
<dbReference type="GO" id="GO:0050660">
    <property type="term" value="F:flavin adenine dinucleotide binding"/>
    <property type="evidence" value="ECO:0007669"/>
    <property type="project" value="InterPro"/>
</dbReference>
<keyword evidence="4" id="KW-0677">Repeat</keyword>
<dbReference type="PROSITE" id="PS51371">
    <property type="entry name" value="CBS"/>
    <property type="match status" value="2"/>
</dbReference>
<dbReference type="KEGG" id="cno:NT01CX_1509"/>
<name>A0PYY8_CLONN</name>
<keyword evidence="5 9" id="KW-1133">Transmembrane helix</keyword>
<protein>
    <submittedName>
        <fullName evidence="13">Integral membrane protein with CBS domains</fullName>
    </submittedName>
</protein>
<dbReference type="SUPFAM" id="SSF56176">
    <property type="entry name" value="FAD-binding/transporter-associated domain-like"/>
    <property type="match status" value="1"/>
</dbReference>
<dbReference type="eggNOG" id="COG1253">
    <property type="taxonomic scope" value="Bacteria"/>
</dbReference>
<dbReference type="Gene3D" id="3.10.580.10">
    <property type="entry name" value="CBS-domain"/>
    <property type="match status" value="1"/>
</dbReference>
<feature type="domain" description="CBS" evidence="11">
    <location>
        <begin position="211"/>
        <end position="272"/>
    </location>
</feature>
<dbReference type="Pfam" id="PF03471">
    <property type="entry name" value="CorC_HlyC"/>
    <property type="match status" value="1"/>
</dbReference>
<evidence type="ECO:0000256" key="2">
    <source>
        <dbReference type="ARBA" id="ARBA00006337"/>
    </source>
</evidence>
<dbReference type="InterPro" id="IPR016169">
    <property type="entry name" value="FAD-bd_PCMH_sub2"/>
</dbReference>
<dbReference type="GO" id="GO:0005886">
    <property type="term" value="C:plasma membrane"/>
    <property type="evidence" value="ECO:0007669"/>
    <property type="project" value="TreeGrafter"/>
</dbReference>
<feature type="transmembrane region" description="Helical" evidence="10">
    <location>
        <begin position="95"/>
        <end position="113"/>
    </location>
</feature>
<evidence type="ECO:0000313" key="13">
    <source>
        <dbReference type="EMBL" id="ABK61188.1"/>
    </source>
</evidence>
<dbReference type="STRING" id="386415.NT01CX_1509"/>
<evidence type="ECO:0000256" key="9">
    <source>
        <dbReference type="PROSITE-ProRule" id="PRU01193"/>
    </source>
</evidence>
<keyword evidence="14" id="KW-1185">Reference proteome</keyword>
<feature type="domain" description="CBS" evidence="11">
    <location>
        <begin position="275"/>
        <end position="332"/>
    </location>
</feature>
<dbReference type="PANTHER" id="PTHR22777:SF17">
    <property type="entry name" value="UPF0053 PROTEIN SLL0260"/>
    <property type="match status" value="1"/>
</dbReference>
<evidence type="ECO:0000256" key="8">
    <source>
        <dbReference type="PROSITE-ProRule" id="PRU00703"/>
    </source>
</evidence>
<evidence type="ECO:0000256" key="6">
    <source>
        <dbReference type="ARBA" id="ARBA00023122"/>
    </source>
</evidence>
<dbReference type="SMART" id="SM01091">
    <property type="entry name" value="CorC_HlyC"/>
    <property type="match status" value="1"/>
</dbReference>
<evidence type="ECO:0000256" key="3">
    <source>
        <dbReference type="ARBA" id="ARBA00022692"/>
    </source>
</evidence>
<dbReference type="PANTHER" id="PTHR22777">
    <property type="entry name" value="HEMOLYSIN-RELATED"/>
    <property type="match status" value="1"/>
</dbReference>
<reference evidence="13 14" key="1">
    <citation type="journal article" date="2006" name="Nat. Biotechnol.">
        <title>The genome and transcriptomes of the anti-tumor agent Clostridium novyi-NT.</title>
        <authorList>
            <person name="Bettegowda C."/>
            <person name="Huang X."/>
            <person name="Lin J."/>
            <person name="Cheong I."/>
            <person name="Kohli M."/>
            <person name="Szabo S.A."/>
            <person name="Zhang X."/>
            <person name="Diaz L.A. Jr."/>
            <person name="Velculescu V.E."/>
            <person name="Parmigiani G."/>
            <person name="Kinzler K.W."/>
            <person name="Vogelstein B."/>
            <person name="Zhou S."/>
        </authorList>
    </citation>
    <scope>NUCLEOTIDE SEQUENCE [LARGE SCALE GENOMIC DNA]</scope>
    <source>
        <strain evidence="13 14">NT</strain>
    </source>
</reference>
<feature type="domain" description="CNNM transmembrane" evidence="12">
    <location>
        <begin position="4"/>
        <end position="192"/>
    </location>
</feature>
<keyword evidence="3 9" id="KW-0812">Transmembrane</keyword>
<feature type="transmembrane region" description="Helical" evidence="10">
    <location>
        <begin position="134"/>
        <end position="152"/>
    </location>
</feature>
<dbReference type="HOGENOM" id="CLU_015237_4_1_9"/>
<evidence type="ECO:0000256" key="1">
    <source>
        <dbReference type="ARBA" id="ARBA00004141"/>
    </source>
</evidence>
<feature type="transmembrane region" description="Helical" evidence="10">
    <location>
        <begin position="64"/>
        <end position="83"/>
    </location>
</feature>
<dbReference type="InterPro" id="IPR046342">
    <property type="entry name" value="CBS_dom_sf"/>
</dbReference>
<evidence type="ECO:0000256" key="7">
    <source>
        <dbReference type="ARBA" id="ARBA00023136"/>
    </source>
</evidence>
<dbReference type="InterPro" id="IPR000644">
    <property type="entry name" value="CBS_dom"/>
</dbReference>
<gene>
    <name evidence="13" type="ordered locus">NT01CX_1509</name>
</gene>
<proteinExistence type="inferred from homology"/>
<sequence length="422" mass="47434">MFLLDPDSTWQLITLIILLLLSSFFSASETALMSLNKLRVRHMIDEEVKGSELLGKLVEKPSKLLSAILIGNNVVNIAASALATSLSITYFGDKGVGVATGIMTILVLIFGEITPKSIAASNPEKVSLKVAKPIYFTTVILRPLTVVFVALTNKIVGIFGGKASMGKPHITEEELKTIVDVSHEEGVLEVEERKMIYNVFEFGDSQVKDVMVPRTEMASVDIDSTYDEILEVLKKEQFSRIPVYKDSTDNIIGILHIKKLVFFDNSKEKFDITKYMVKPYFTYEYKPTTELFEEMRKDRVAMTVVLDEYGGTAGIVTMEDMVEEIVGDIEDEYDNEQNDEIKLIKDDEYIVKGSTKIDEVNEMLGIDIESEDFDSIGGFVIGEVGRFPKKGEFVEYDDVKLIIEEIEKNKIKKLKILKKGKP</sequence>
<comment type="subcellular location">
    <subcellularLocation>
        <location evidence="1">Membrane</location>
        <topology evidence="1">Multi-pass membrane protein</topology>
    </subcellularLocation>
</comment>
<dbReference type="AlphaFoldDB" id="A0PYY8"/>